<keyword evidence="2" id="KW-1185">Reference proteome</keyword>
<evidence type="ECO:0000313" key="1">
    <source>
        <dbReference type="EMBL" id="SHI15869.1"/>
    </source>
</evidence>
<dbReference type="Proteomes" id="UP000184139">
    <property type="component" value="Unassembled WGS sequence"/>
</dbReference>
<dbReference type="EMBL" id="FQXS01000069">
    <property type="protein sequence ID" value="SHI15869.1"/>
    <property type="molecule type" value="Genomic_DNA"/>
</dbReference>
<proteinExistence type="predicted"/>
<protein>
    <submittedName>
        <fullName evidence="1">Uncharacterized protein</fullName>
    </submittedName>
</protein>
<evidence type="ECO:0000313" key="2">
    <source>
        <dbReference type="Proteomes" id="UP000184139"/>
    </source>
</evidence>
<organism evidence="1 2">
    <name type="scientific">Desulfofustis glycolicus DSM 9705</name>
    <dbReference type="NCBI Taxonomy" id="1121409"/>
    <lineage>
        <taxon>Bacteria</taxon>
        <taxon>Pseudomonadati</taxon>
        <taxon>Thermodesulfobacteriota</taxon>
        <taxon>Desulfobulbia</taxon>
        <taxon>Desulfobulbales</taxon>
        <taxon>Desulfocapsaceae</taxon>
        <taxon>Desulfofustis</taxon>
    </lineage>
</organism>
<reference evidence="1 2" key="1">
    <citation type="submission" date="2016-11" db="EMBL/GenBank/DDBJ databases">
        <authorList>
            <person name="Jaros S."/>
            <person name="Januszkiewicz K."/>
            <person name="Wedrychowicz H."/>
        </authorList>
    </citation>
    <scope>NUCLEOTIDE SEQUENCE [LARGE SCALE GENOMIC DNA]</scope>
    <source>
        <strain evidence="1 2">DSM 9705</strain>
    </source>
</reference>
<sequence>MKQLQKYLRENKSILFAYRIDRYQHAKRKKRVYFPFDIAFYLVEDKDYYLNKMKTTKDIRL</sequence>
<gene>
    <name evidence="1" type="ORF">SAMN02745124_04484</name>
</gene>
<dbReference type="AlphaFoldDB" id="A0A1M5YV82"/>
<name>A0A1M5YV82_9BACT</name>
<accession>A0A1M5YV82</accession>